<keyword evidence="9" id="KW-1185">Reference proteome</keyword>
<dbReference type="STRING" id="1442371.A0A0D2KKN0"/>
<feature type="compositionally biased region" description="Low complexity" evidence="6">
    <location>
        <begin position="337"/>
        <end position="346"/>
    </location>
</feature>
<dbReference type="PROSITE" id="PS51821">
    <property type="entry name" value="VELVET"/>
    <property type="match status" value="1"/>
</dbReference>
<dbReference type="Gene3D" id="2.60.40.3960">
    <property type="entry name" value="Velvet domain"/>
    <property type="match status" value="1"/>
</dbReference>
<dbReference type="GO" id="GO:0005634">
    <property type="term" value="C:nucleus"/>
    <property type="evidence" value="ECO:0007669"/>
    <property type="project" value="UniProtKB-SubCell"/>
</dbReference>
<sequence>MQQQNSFGAAELTKLEFNRNGYRMIIKQQPSEGQVLAPQKHASARKPQTERRCLDPPVVIEFLVIDNDPSRSWLHSPHYFCLVQLVRLDGKPSKSNLLIGTLTSSLHVVKLNDGKSHGYFVFSDLFPTCEGKFCLQFTLFEMRSGPDAMFAEMLNSISGSVFEVHACKKFSPLPQSTDLTRALSDGGVKIRVRKEPVRRMQRNRANWGFQGYLDGYRQAVPASVYGQPQPYPHHGLEHWGQQGNFAYNTNNAIDIRERLSVQHHGMAPTWQGGGHQSATLPLPSSMPAQPLHRYQHGVFLHDMQQPPVSQSLPPLTPLLLNETQQMLMPPPPPPLQPQHRQQQQQPSFASFPQILPQHFNPLPPASYNVRDDAEVQLEYPTTSENQTFDTTTSADTMPCFTAADDQIAYPTSSEAQLIYSTTLEDHMVPTSSPGTDSTYVTSTSSVDQQQYQQSALHGPGTYHVQGPGNLQNTYDPNSSIEELL</sequence>
<dbReference type="InterPro" id="IPR021740">
    <property type="entry name" value="Velvet"/>
</dbReference>
<evidence type="ECO:0000256" key="2">
    <source>
        <dbReference type="ARBA" id="ARBA00022969"/>
    </source>
</evidence>
<feature type="compositionally biased region" description="Low complexity" evidence="6">
    <location>
        <begin position="435"/>
        <end position="454"/>
    </location>
</feature>
<dbReference type="VEuPathDB" id="FungiDB:Z520_07302"/>
<evidence type="ECO:0000256" key="6">
    <source>
        <dbReference type="SAM" id="MobiDB-lite"/>
    </source>
</evidence>
<dbReference type="AlphaFoldDB" id="A0A0D2KKN0"/>
<organism evidence="8 9">
    <name type="scientific">Fonsecaea multimorphosa CBS 102226</name>
    <dbReference type="NCBI Taxonomy" id="1442371"/>
    <lineage>
        <taxon>Eukaryota</taxon>
        <taxon>Fungi</taxon>
        <taxon>Dikarya</taxon>
        <taxon>Ascomycota</taxon>
        <taxon>Pezizomycotina</taxon>
        <taxon>Eurotiomycetes</taxon>
        <taxon>Chaetothyriomycetidae</taxon>
        <taxon>Chaetothyriales</taxon>
        <taxon>Herpotrichiellaceae</taxon>
        <taxon>Fonsecaea</taxon>
    </lineage>
</organism>
<dbReference type="Proteomes" id="UP000053411">
    <property type="component" value="Unassembled WGS sequence"/>
</dbReference>
<feature type="compositionally biased region" description="Polar residues" evidence="6">
    <location>
        <begin position="468"/>
        <end position="484"/>
    </location>
</feature>
<dbReference type="PANTHER" id="PTHR33572:SF18">
    <property type="entry name" value="SPORE DEVELOPMENT REGULATOR VOSA"/>
    <property type="match status" value="1"/>
</dbReference>
<evidence type="ECO:0000256" key="3">
    <source>
        <dbReference type="ARBA" id="ARBA00023015"/>
    </source>
</evidence>
<feature type="region of interest" description="Disordered" evidence="6">
    <location>
        <begin position="426"/>
        <end position="484"/>
    </location>
</feature>
<evidence type="ECO:0000259" key="7">
    <source>
        <dbReference type="PROSITE" id="PS51821"/>
    </source>
</evidence>
<keyword evidence="2" id="KW-0749">Sporulation</keyword>
<evidence type="ECO:0000256" key="1">
    <source>
        <dbReference type="ARBA" id="ARBA00004123"/>
    </source>
</evidence>
<dbReference type="InterPro" id="IPR038491">
    <property type="entry name" value="Velvet_dom_sf"/>
</dbReference>
<dbReference type="GO" id="GO:0030435">
    <property type="term" value="P:sporulation resulting in formation of a cellular spore"/>
    <property type="evidence" value="ECO:0007669"/>
    <property type="project" value="UniProtKB-KW"/>
</dbReference>
<dbReference type="EMBL" id="KN848075">
    <property type="protein sequence ID" value="KIX97188.1"/>
    <property type="molecule type" value="Genomic_DNA"/>
</dbReference>
<reference evidence="8 9" key="1">
    <citation type="submission" date="2015-01" db="EMBL/GenBank/DDBJ databases">
        <title>The Genome Sequence of Fonsecaea multimorphosa CBS 102226.</title>
        <authorList>
            <consortium name="The Broad Institute Genomics Platform"/>
            <person name="Cuomo C."/>
            <person name="de Hoog S."/>
            <person name="Gorbushina A."/>
            <person name="Stielow B."/>
            <person name="Teixiera M."/>
            <person name="Abouelleil A."/>
            <person name="Chapman S.B."/>
            <person name="Priest M."/>
            <person name="Young S.K."/>
            <person name="Wortman J."/>
            <person name="Nusbaum C."/>
            <person name="Birren B."/>
        </authorList>
    </citation>
    <scope>NUCLEOTIDE SEQUENCE [LARGE SCALE GENOMIC DNA]</scope>
    <source>
        <strain evidence="8 9">CBS 102226</strain>
    </source>
</reference>
<feature type="domain" description="Velvet" evidence="7">
    <location>
        <begin position="16"/>
        <end position="193"/>
    </location>
</feature>
<evidence type="ECO:0000256" key="4">
    <source>
        <dbReference type="ARBA" id="ARBA00023163"/>
    </source>
</evidence>
<protein>
    <recommendedName>
        <fullName evidence="7">Velvet domain-containing protein</fullName>
    </recommendedName>
</protein>
<gene>
    <name evidence="8" type="ORF">Z520_07302</name>
</gene>
<evidence type="ECO:0000313" key="8">
    <source>
        <dbReference type="EMBL" id="KIX97188.1"/>
    </source>
</evidence>
<keyword evidence="5" id="KW-0539">Nucleus</keyword>
<evidence type="ECO:0000256" key="5">
    <source>
        <dbReference type="ARBA" id="ARBA00023242"/>
    </source>
</evidence>
<dbReference type="PANTHER" id="PTHR33572">
    <property type="entry name" value="SPORE DEVELOPMENT REGULATOR VOSA"/>
    <property type="match status" value="1"/>
</dbReference>
<comment type="subcellular location">
    <subcellularLocation>
        <location evidence="1">Nucleus</location>
    </subcellularLocation>
</comment>
<name>A0A0D2KKN0_9EURO</name>
<evidence type="ECO:0000313" key="9">
    <source>
        <dbReference type="Proteomes" id="UP000053411"/>
    </source>
</evidence>
<dbReference type="Pfam" id="PF11754">
    <property type="entry name" value="Velvet"/>
    <property type="match status" value="1"/>
</dbReference>
<keyword evidence="3" id="KW-0805">Transcription regulation</keyword>
<dbReference type="RefSeq" id="XP_016631311.1">
    <property type="nucleotide sequence ID" value="XM_016777801.1"/>
</dbReference>
<dbReference type="OrthoDB" id="5599552at2759"/>
<feature type="region of interest" description="Disordered" evidence="6">
    <location>
        <begin position="328"/>
        <end position="347"/>
    </location>
</feature>
<dbReference type="GeneID" id="27713048"/>
<dbReference type="InterPro" id="IPR037525">
    <property type="entry name" value="Velvet_dom"/>
</dbReference>
<proteinExistence type="predicted"/>
<accession>A0A0D2KKN0</accession>
<keyword evidence="4" id="KW-0804">Transcription</keyword>